<organism evidence="1 2">
    <name type="scientific">Candidatus Uhrbacteria bacterium RIFCSPLOWO2_02_FULL_49_11</name>
    <dbReference type="NCBI Taxonomy" id="1802409"/>
    <lineage>
        <taxon>Bacteria</taxon>
        <taxon>Candidatus Uhriibacteriota</taxon>
    </lineage>
</organism>
<gene>
    <name evidence="1" type="ORF">A3I42_04460</name>
</gene>
<evidence type="ECO:0000313" key="2">
    <source>
        <dbReference type="Proteomes" id="UP000178264"/>
    </source>
</evidence>
<evidence type="ECO:0000313" key="1">
    <source>
        <dbReference type="EMBL" id="OGL87553.1"/>
    </source>
</evidence>
<accession>A0A1F7VAV7</accession>
<reference evidence="1 2" key="1">
    <citation type="journal article" date="2016" name="Nat. Commun.">
        <title>Thousands of microbial genomes shed light on interconnected biogeochemical processes in an aquifer system.</title>
        <authorList>
            <person name="Anantharaman K."/>
            <person name="Brown C.T."/>
            <person name="Hug L.A."/>
            <person name="Sharon I."/>
            <person name="Castelle C.J."/>
            <person name="Probst A.J."/>
            <person name="Thomas B.C."/>
            <person name="Singh A."/>
            <person name="Wilkins M.J."/>
            <person name="Karaoz U."/>
            <person name="Brodie E.L."/>
            <person name="Williams K.H."/>
            <person name="Hubbard S.S."/>
            <person name="Banfield J.F."/>
        </authorList>
    </citation>
    <scope>NUCLEOTIDE SEQUENCE [LARGE SCALE GENOMIC DNA]</scope>
</reference>
<protein>
    <submittedName>
        <fullName evidence="1">Uncharacterized protein</fullName>
    </submittedName>
</protein>
<proteinExistence type="predicted"/>
<dbReference type="AlphaFoldDB" id="A0A1F7VAV7"/>
<name>A0A1F7VAV7_9BACT</name>
<comment type="caution">
    <text evidence="1">The sequence shown here is derived from an EMBL/GenBank/DDBJ whole genome shotgun (WGS) entry which is preliminary data.</text>
</comment>
<dbReference type="EMBL" id="MGER01000076">
    <property type="protein sequence ID" value="OGL87553.1"/>
    <property type="molecule type" value="Genomic_DNA"/>
</dbReference>
<sequence length="86" mass="9501">MANPTNTIDKRQVARSIRTLMDYAGINIEELGTLSASPASDDEEETRLSPEWEAMLQEARDEVARGDILGPFTSAEEAIMALHHES</sequence>
<dbReference type="Proteomes" id="UP000178264">
    <property type="component" value="Unassembled WGS sequence"/>
</dbReference>